<gene>
    <name evidence="2" type="ORF">ABT39_MTgene1002</name>
</gene>
<protein>
    <submittedName>
        <fullName evidence="2">Uncharacterized protein</fullName>
    </submittedName>
</protein>
<feature type="transmembrane region" description="Helical" evidence="1">
    <location>
        <begin position="6"/>
        <end position="25"/>
    </location>
</feature>
<dbReference type="EMBL" id="LKAM01000001">
    <property type="protein sequence ID" value="KUM51156.1"/>
    <property type="molecule type" value="Genomic_DNA"/>
</dbReference>
<reference evidence="2" key="1">
    <citation type="journal article" date="2015" name="Genome Biol. Evol.">
        <title>Organellar Genomes of White Spruce (Picea glauca): Assembly and Annotation.</title>
        <authorList>
            <person name="Jackman S.D."/>
            <person name="Warren R.L."/>
            <person name="Gibb E.A."/>
            <person name="Vandervalk B.P."/>
            <person name="Mohamadi H."/>
            <person name="Chu J."/>
            <person name="Raymond A."/>
            <person name="Pleasance S."/>
            <person name="Coope R."/>
            <person name="Wildung M.R."/>
            <person name="Ritland C.E."/>
            <person name="Bousquet J."/>
            <person name="Jones S.J."/>
            <person name="Bohlmann J."/>
            <person name="Birol I."/>
        </authorList>
    </citation>
    <scope>NUCLEOTIDE SEQUENCE [LARGE SCALE GENOMIC DNA]</scope>
    <source>
        <tissue evidence="2">Flushing bud</tissue>
    </source>
</reference>
<proteinExistence type="predicted"/>
<evidence type="ECO:0000313" key="2">
    <source>
        <dbReference type="EMBL" id="KUM51156.1"/>
    </source>
</evidence>
<dbReference type="AlphaFoldDB" id="A0A117NJ94"/>
<comment type="caution">
    <text evidence="2">The sequence shown here is derived from an EMBL/GenBank/DDBJ whole genome shotgun (WGS) entry which is preliminary data.</text>
</comment>
<evidence type="ECO:0000256" key="1">
    <source>
        <dbReference type="SAM" id="Phobius"/>
    </source>
</evidence>
<sequence>MPKNRFIGYLYLCILMFGWESGLGIDNRIKVYYYSMSARPAFNRGYTTRGFPLSQDHVRVFPKVKHDV</sequence>
<organism evidence="2">
    <name type="scientific">Picea glauca</name>
    <name type="common">White spruce</name>
    <name type="synonym">Pinus glauca</name>
    <dbReference type="NCBI Taxonomy" id="3330"/>
    <lineage>
        <taxon>Eukaryota</taxon>
        <taxon>Viridiplantae</taxon>
        <taxon>Streptophyta</taxon>
        <taxon>Embryophyta</taxon>
        <taxon>Tracheophyta</taxon>
        <taxon>Spermatophyta</taxon>
        <taxon>Pinopsida</taxon>
        <taxon>Pinidae</taxon>
        <taxon>Conifers I</taxon>
        <taxon>Pinales</taxon>
        <taxon>Pinaceae</taxon>
        <taxon>Picea</taxon>
    </lineage>
</organism>
<name>A0A117NJ94_PICGL</name>
<keyword evidence="1" id="KW-1133">Transmembrane helix</keyword>
<keyword evidence="2" id="KW-0496">Mitochondrion</keyword>
<accession>A0A117NJ94</accession>
<keyword evidence="1" id="KW-0472">Membrane</keyword>
<keyword evidence="1" id="KW-0812">Transmembrane</keyword>
<geneLocation type="mitochondrion" evidence="2"/>